<keyword evidence="1" id="KW-0812">Transmembrane</keyword>
<dbReference type="EMBL" id="CP097635">
    <property type="protein sequence ID" value="URI07527.1"/>
    <property type="molecule type" value="Genomic_DNA"/>
</dbReference>
<dbReference type="RefSeq" id="WP_250195761.1">
    <property type="nucleotide sequence ID" value="NZ_CP097635.1"/>
</dbReference>
<sequence length="51" mass="5982">MSRDTLILIELLLVLGGVMGWAVWELWRTKRALREDEERRALARREEASGE</sequence>
<keyword evidence="1" id="KW-1133">Transmembrane helix</keyword>
<gene>
    <name evidence="2" type="ORF">MW290_02580</name>
</gene>
<protein>
    <submittedName>
        <fullName evidence="2">Uncharacterized protein</fullName>
    </submittedName>
</protein>
<reference evidence="2" key="1">
    <citation type="submission" date="2022-05" db="EMBL/GenBank/DDBJ databases">
        <title>An RpoN-dependent PEP-CTERM gene is involved in floc formation of an Aquincola tertiaricarbonis strain.</title>
        <authorList>
            <person name="Qiu D."/>
            <person name="Xia M."/>
        </authorList>
    </citation>
    <scope>NUCLEOTIDE SEQUENCE</scope>
    <source>
        <strain evidence="2">RN12</strain>
    </source>
</reference>
<organism evidence="2 3">
    <name type="scientific">Aquincola tertiaricarbonis</name>
    <dbReference type="NCBI Taxonomy" id="391953"/>
    <lineage>
        <taxon>Bacteria</taxon>
        <taxon>Pseudomonadati</taxon>
        <taxon>Pseudomonadota</taxon>
        <taxon>Betaproteobacteria</taxon>
        <taxon>Burkholderiales</taxon>
        <taxon>Sphaerotilaceae</taxon>
        <taxon>Aquincola</taxon>
    </lineage>
</organism>
<accession>A0ABY4S6L5</accession>
<evidence type="ECO:0000256" key="1">
    <source>
        <dbReference type="SAM" id="Phobius"/>
    </source>
</evidence>
<feature type="transmembrane region" description="Helical" evidence="1">
    <location>
        <begin position="6"/>
        <end position="24"/>
    </location>
</feature>
<keyword evidence="1" id="KW-0472">Membrane</keyword>
<evidence type="ECO:0000313" key="3">
    <source>
        <dbReference type="Proteomes" id="UP001056201"/>
    </source>
</evidence>
<evidence type="ECO:0000313" key="2">
    <source>
        <dbReference type="EMBL" id="URI07527.1"/>
    </source>
</evidence>
<keyword evidence="3" id="KW-1185">Reference proteome</keyword>
<dbReference type="Proteomes" id="UP001056201">
    <property type="component" value="Chromosome 1"/>
</dbReference>
<name>A0ABY4S6L5_AQUTE</name>
<proteinExistence type="predicted"/>